<evidence type="ECO:0000313" key="2">
    <source>
        <dbReference type="Proteomes" id="UP000190951"/>
    </source>
</evidence>
<gene>
    <name evidence="1" type="ORF">CROST_025490</name>
</gene>
<proteinExistence type="predicted"/>
<evidence type="ECO:0000313" key="1">
    <source>
        <dbReference type="EMBL" id="URZ11832.1"/>
    </source>
</evidence>
<protein>
    <submittedName>
        <fullName evidence="1">Uncharacterized protein</fullName>
    </submittedName>
</protein>
<dbReference type="AlphaFoldDB" id="A0A1S8L4A2"/>
<keyword evidence="2" id="KW-1185">Reference proteome</keyword>
<sequence>MKNLRRVLLSAMVLGVAVLPFITKMIIDTPW</sequence>
<accession>A0A1S8L4A2</accession>
<name>A0A1S8L4A2_9CLOT</name>
<dbReference type="Proteomes" id="UP000190951">
    <property type="component" value="Chromosome"/>
</dbReference>
<dbReference type="KEGG" id="crw:CROST_025490"/>
<organism evidence="1 2">
    <name type="scientific">Clostridium felsineum</name>
    <dbReference type="NCBI Taxonomy" id="36839"/>
    <lineage>
        <taxon>Bacteria</taxon>
        <taxon>Bacillati</taxon>
        <taxon>Bacillota</taxon>
        <taxon>Clostridia</taxon>
        <taxon>Eubacteriales</taxon>
        <taxon>Clostridiaceae</taxon>
        <taxon>Clostridium</taxon>
    </lineage>
</organism>
<dbReference type="EMBL" id="CP096983">
    <property type="protein sequence ID" value="URZ11832.1"/>
    <property type="molecule type" value="Genomic_DNA"/>
</dbReference>
<reference evidence="1 2" key="1">
    <citation type="submission" date="2022-04" db="EMBL/GenBank/DDBJ databases">
        <title>Genome sequence of C. roseum typestrain.</title>
        <authorList>
            <person name="Poehlein A."/>
            <person name="Schoch T."/>
            <person name="Duerre P."/>
            <person name="Daniel R."/>
        </authorList>
    </citation>
    <scope>NUCLEOTIDE SEQUENCE [LARGE SCALE GENOMIC DNA]</scope>
    <source>
        <strain evidence="1 2">DSM 7320</strain>
    </source>
</reference>
<dbReference type="STRING" id="84029.CROST_24360"/>